<dbReference type="KEGG" id="aup:AsAng_0002300"/>
<keyword evidence="2" id="KW-0645">Protease</keyword>
<proteinExistence type="inferred from homology"/>
<dbReference type="GO" id="GO:0008234">
    <property type="term" value="F:cysteine-type peptidase activity"/>
    <property type="evidence" value="ECO:0007669"/>
    <property type="project" value="UniProtKB-KW"/>
</dbReference>
<feature type="compositionally biased region" description="Low complexity" evidence="5">
    <location>
        <begin position="275"/>
        <end position="284"/>
    </location>
</feature>
<dbReference type="Pfam" id="PF00877">
    <property type="entry name" value="NLPC_P60"/>
    <property type="match status" value="1"/>
</dbReference>
<keyword evidence="3" id="KW-0378">Hydrolase</keyword>
<evidence type="ECO:0000256" key="1">
    <source>
        <dbReference type="ARBA" id="ARBA00007074"/>
    </source>
</evidence>
<evidence type="ECO:0000313" key="7">
    <source>
        <dbReference type="EMBL" id="BDS09529.1"/>
    </source>
</evidence>
<dbReference type="RefSeq" id="WP_264790912.1">
    <property type="nucleotide sequence ID" value="NZ_AP026867.1"/>
</dbReference>
<evidence type="ECO:0000259" key="6">
    <source>
        <dbReference type="Pfam" id="PF00877"/>
    </source>
</evidence>
<evidence type="ECO:0000256" key="5">
    <source>
        <dbReference type="SAM" id="MobiDB-lite"/>
    </source>
</evidence>
<dbReference type="InterPro" id="IPR038765">
    <property type="entry name" value="Papain-like_cys_pep_sf"/>
</dbReference>
<evidence type="ECO:0000256" key="2">
    <source>
        <dbReference type="ARBA" id="ARBA00022670"/>
    </source>
</evidence>
<feature type="domain" description="NlpC/P60" evidence="6">
    <location>
        <begin position="402"/>
        <end position="480"/>
    </location>
</feature>
<evidence type="ECO:0000256" key="3">
    <source>
        <dbReference type="ARBA" id="ARBA00022801"/>
    </source>
</evidence>
<dbReference type="Proteomes" id="UP001060919">
    <property type="component" value="Chromosome"/>
</dbReference>
<organism evidence="7 8">
    <name type="scientific">Aureispira anguillae</name>
    <dbReference type="NCBI Taxonomy" id="2864201"/>
    <lineage>
        <taxon>Bacteria</taxon>
        <taxon>Pseudomonadati</taxon>
        <taxon>Bacteroidota</taxon>
        <taxon>Saprospiria</taxon>
        <taxon>Saprospirales</taxon>
        <taxon>Saprospiraceae</taxon>
        <taxon>Aureispira</taxon>
    </lineage>
</organism>
<name>A0A915VK75_9BACT</name>
<dbReference type="SUPFAM" id="SSF54001">
    <property type="entry name" value="Cysteine proteinases"/>
    <property type="match status" value="1"/>
</dbReference>
<evidence type="ECO:0000313" key="8">
    <source>
        <dbReference type="Proteomes" id="UP001060919"/>
    </source>
</evidence>
<keyword evidence="8" id="KW-1185">Reference proteome</keyword>
<dbReference type="InterPro" id="IPR000064">
    <property type="entry name" value="NLP_P60_dom"/>
</dbReference>
<comment type="similarity">
    <text evidence="1">Belongs to the peptidase C40 family.</text>
</comment>
<sequence>MAFSPEFEKELRKIRLRVTQFMKIHANPHDTSRHNKTAEKLKKLDQIILAAKKAMGEMSNQEVVEEKATQLVIGTEQTALSAIIQGGESGGKGYNAYNRGTQNGRIIGADVDISLVDMTIGEIQTAQNLPLGDPNRLFAVGKYQMIPTTLTEAVRALGLSDTIKYSPETQELLFSDYLLGKKRPAIRAYIQGDPDTTAYAAQLAGAQEWASIACPEGHAKAGSSYYGSGNHASISAADFLSALDEARAAYTQNIEAGMSSDDAYRKAVANLQGNATATTTPTSANQEGTATTDDSSQRTATEEEENAPKNELGLTEKQVTDKLTDFFEAFDQITITVDNQPVGVQVPYFINKRNTKHNGWDGATETAGKGTPEELRAWLQKEVDDGKVRKTDAKGLRKHMEKNKRGVDCSGFVSQALNHLADKDGDMDYEEDDIFKPDNTGSGSLKAGASGFKAIEPSEVKAGDTLFFNNRGGINHIQIVAKSWEEDGIYYYSIFESAGSTGPRQMEWKYEKGDLYEKKEDKDRWQKKKNRSFARWEKLEPQAEPVLDEPA</sequence>
<dbReference type="GO" id="GO:0006508">
    <property type="term" value="P:proteolysis"/>
    <property type="evidence" value="ECO:0007669"/>
    <property type="project" value="UniProtKB-KW"/>
</dbReference>
<feature type="region of interest" description="Disordered" evidence="5">
    <location>
        <begin position="275"/>
        <end position="312"/>
    </location>
</feature>
<keyword evidence="4" id="KW-0788">Thiol protease</keyword>
<dbReference type="AlphaFoldDB" id="A0A915VK75"/>
<dbReference type="EMBL" id="AP026867">
    <property type="protein sequence ID" value="BDS09529.1"/>
    <property type="molecule type" value="Genomic_DNA"/>
</dbReference>
<dbReference type="Gene3D" id="3.90.1720.10">
    <property type="entry name" value="endopeptidase domain like (from Nostoc punctiforme)"/>
    <property type="match status" value="1"/>
</dbReference>
<dbReference type="Gene3D" id="1.10.530.10">
    <property type="match status" value="1"/>
</dbReference>
<feature type="compositionally biased region" description="Polar residues" evidence="5">
    <location>
        <begin position="285"/>
        <end position="299"/>
    </location>
</feature>
<protein>
    <submittedName>
        <fullName evidence="7">C40 family peptidase</fullName>
    </submittedName>
</protein>
<accession>A0A915VK75</accession>
<evidence type="ECO:0000256" key="4">
    <source>
        <dbReference type="ARBA" id="ARBA00022807"/>
    </source>
</evidence>
<reference evidence="7" key="1">
    <citation type="submission" date="2022-09" db="EMBL/GenBank/DDBJ databases">
        <title>Aureispira anguillicida sp. nov., isolated from Leptocephalus of Japanese eel Anguilla japonica.</title>
        <authorList>
            <person name="Yuasa K."/>
            <person name="Mekata T."/>
            <person name="Ikunari K."/>
        </authorList>
    </citation>
    <scope>NUCLEOTIDE SEQUENCE</scope>
    <source>
        <strain evidence="7">EL160426</strain>
    </source>
</reference>
<gene>
    <name evidence="7" type="ORF">AsAng_0002300</name>
</gene>